<dbReference type="RefSeq" id="WP_031576498.1">
    <property type="nucleotide sequence ID" value="NZ_DAMANS010000002.1"/>
</dbReference>
<dbReference type="AlphaFoldDB" id="A0A1G8PJZ7"/>
<sequence>MNKDNILEYLENNGLTDVDIIREEEGLIVATAFYDFDDEEMEAAKAYAEGQITDEEDAEASEEYLMNYLVDLAVDNLGEVFEELIDEEGVDAQYLTYEMDPEEPDTIQVAMLFSKGDLDKDLEDILDELEM</sequence>
<dbReference type="Proteomes" id="UP000183255">
    <property type="component" value="Unassembled WGS sequence"/>
</dbReference>
<protein>
    <submittedName>
        <fullName evidence="1">Uncharacterized protein</fullName>
    </submittedName>
</protein>
<evidence type="ECO:0000313" key="2">
    <source>
        <dbReference type="Proteomes" id="UP000183255"/>
    </source>
</evidence>
<evidence type="ECO:0000313" key="1">
    <source>
        <dbReference type="EMBL" id="SDI92676.1"/>
    </source>
</evidence>
<reference evidence="1 2" key="1">
    <citation type="submission" date="2016-10" db="EMBL/GenBank/DDBJ databases">
        <authorList>
            <person name="de Groot N.N."/>
        </authorList>
    </citation>
    <scope>NUCLEOTIDE SEQUENCE [LARGE SCALE GENOMIC DNA]</scope>
    <source>
        <strain evidence="1 2">CGMCC 1.5058</strain>
    </source>
</reference>
<name>A0A1G8PJZ7_9CLOT</name>
<dbReference type="EMBL" id="FNDZ01000005">
    <property type="protein sequence ID" value="SDI92676.1"/>
    <property type="molecule type" value="Genomic_DNA"/>
</dbReference>
<accession>A0A1G8PJZ7</accession>
<proteinExistence type="predicted"/>
<organism evidence="1 2">
    <name type="scientific">Proteiniclasticum ruminis</name>
    <dbReference type="NCBI Taxonomy" id="398199"/>
    <lineage>
        <taxon>Bacteria</taxon>
        <taxon>Bacillati</taxon>
        <taxon>Bacillota</taxon>
        <taxon>Clostridia</taxon>
        <taxon>Eubacteriales</taxon>
        <taxon>Clostridiaceae</taxon>
        <taxon>Proteiniclasticum</taxon>
    </lineage>
</organism>
<gene>
    <name evidence="1" type="ORF">SAMN05421804_105125</name>
</gene>